<dbReference type="Proteomes" id="UP000298663">
    <property type="component" value="Unassembled WGS sequence"/>
</dbReference>
<protein>
    <submittedName>
        <fullName evidence="2">Uncharacterized protein</fullName>
    </submittedName>
</protein>
<gene>
    <name evidence="2" type="ORF">L596_011171</name>
</gene>
<accession>A0A4U5NU04</accession>
<evidence type="ECO:0000256" key="1">
    <source>
        <dbReference type="SAM" id="MobiDB-lite"/>
    </source>
</evidence>
<feature type="compositionally biased region" description="Polar residues" evidence="1">
    <location>
        <begin position="46"/>
        <end position="56"/>
    </location>
</feature>
<dbReference type="AlphaFoldDB" id="A0A4U5NU04"/>
<feature type="compositionally biased region" description="Polar residues" evidence="1">
    <location>
        <begin position="64"/>
        <end position="73"/>
    </location>
</feature>
<name>A0A4U5NU04_STECR</name>
<keyword evidence="3" id="KW-1185">Reference proteome</keyword>
<dbReference type="EMBL" id="AZBU02000003">
    <property type="protein sequence ID" value="TKR86613.1"/>
    <property type="molecule type" value="Genomic_DNA"/>
</dbReference>
<evidence type="ECO:0000313" key="2">
    <source>
        <dbReference type="EMBL" id="TKR86613.1"/>
    </source>
</evidence>
<sequence length="73" mass="7862">MRSVPSPHLRTQHGTVPEVADAHGEGSKTCLGQCDFEGAERDSTEDSQVLRSQQQFVKDDKGANTDSFGTLGI</sequence>
<reference evidence="2 3" key="1">
    <citation type="journal article" date="2015" name="Genome Biol.">
        <title>Comparative genomics of Steinernema reveals deeply conserved gene regulatory networks.</title>
        <authorList>
            <person name="Dillman A.R."/>
            <person name="Macchietto M."/>
            <person name="Porter C.F."/>
            <person name="Rogers A."/>
            <person name="Williams B."/>
            <person name="Antoshechkin I."/>
            <person name="Lee M.M."/>
            <person name="Goodwin Z."/>
            <person name="Lu X."/>
            <person name="Lewis E.E."/>
            <person name="Goodrich-Blair H."/>
            <person name="Stock S.P."/>
            <person name="Adams B.J."/>
            <person name="Sternberg P.W."/>
            <person name="Mortazavi A."/>
        </authorList>
    </citation>
    <scope>NUCLEOTIDE SEQUENCE [LARGE SCALE GENOMIC DNA]</scope>
    <source>
        <strain evidence="2 3">ALL</strain>
    </source>
</reference>
<evidence type="ECO:0000313" key="3">
    <source>
        <dbReference type="Proteomes" id="UP000298663"/>
    </source>
</evidence>
<feature type="region of interest" description="Disordered" evidence="1">
    <location>
        <begin position="41"/>
        <end position="73"/>
    </location>
</feature>
<reference evidence="2 3" key="2">
    <citation type="journal article" date="2019" name="G3 (Bethesda)">
        <title>Hybrid Assembly of the Genome of the Entomopathogenic Nematode Steinernema carpocapsae Identifies the X-Chromosome.</title>
        <authorList>
            <person name="Serra L."/>
            <person name="Macchietto M."/>
            <person name="Macias-Munoz A."/>
            <person name="McGill C.J."/>
            <person name="Rodriguez I.M."/>
            <person name="Rodriguez B."/>
            <person name="Murad R."/>
            <person name="Mortazavi A."/>
        </authorList>
    </citation>
    <scope>NUCLEOTIDE SEQUENCE [LARGE SCALE GENOMIC DNA]</scope>
    <source>
        <strain evidence="2 3">ALL</strain>
    </source>
</reference>
<proteinExistence type="predicted"/>
<comment type="caution">
    <text evidence="2">The sequence shown here is derived from an EMBL/GenBank/DDBJ whole genome shotgun (WGS) entry which is preliminary data.</text>
</comment>
<organism evidence="2 3">
    <name type="scientific">Steinernema carpocapsae</name>
    <name type="common">Entomopathogenic nematode</name>
    <dbReference type="NCBI Taxonomy" id="34508"/>
    <lineage>
        <taxon>Eukaryota</taxon>
        <taxon>Metazoa</taxon>
        <taxon>Ecdysozoa</taxon>
        <taxon>Nematoda</taxon>
        <taxon>Chromadorea</taxon>
        <taxon>Rhabditida</taxon>
        <taxon>Tylenchina</taxon>
        <taxon>Panagrolaimomorpha</taxon>
        <taxon>Strongyloidoidea</taxon>
        <taxon>Steinernematidae</taxon>
        <taxon>Steinernema</taxon>
    </lineage>
</organism>
<feature type="region of interest" description="Disordered" evidence="1">
    <location>
        <begin position="1"/>
        <end position="26"/>
    </location>
</feature>